<reference evidence="3" key="1">
    <citation type="journal article" date="2013" name="Genome Announc.">
        <title>Draft genome sequence of the grapevine dieback fungus Eutypa lata UCR-EL1.</title>
        <authorList>
            <person name="Blanco-Ulate B."/>
            <person name="Rolshausen P.E."/>
            <person name="Cantu D."/>
        </authorList>
    </citation>
    <scope>NUCLEOTIDE SEQUENCE [LARGE SCALE GENOMIC DNA]</scope>
    <source>
        <strain evidence="3">UCR-EL1</strain>
    </source>
</reference>
<sequence>MQTKTFFLALSAVVAVTATTSRISARQDDGADGAADFGDCDPTIDFQLGREGRDADEGTFLPVDPLVAEGQQDALNPNIITNRVCDQLTNVCNANEAAVALCEDAQAEVEALGTKDETTADAFNAALGF</sequence>
<dbReference type="AlphaFoldDB" id="M7SCX3"/>
<keyword evidence="3" id="KW-1185">Reference proteome</keyword>
<protein>
    <submittedName>
        <fullName evidence="2">Uncharacterized protein</fullName>
    </submittedName>
</protein>
<dbReference type="Proteomes" id="UP000012174">
    <property type="component" value="Unassembled WGS sequence"/>
</dbReference>
<dbReference type="EMBL" id="KB707125">
    <property type="protein sequence ID" value="EMR64059.1"/>
    <property type="molecule type" value="Genomic_DNA"/>
</dbReference>
<gene>
    <name evidence="2" type="ORF">UCREL1_8979</name>
</gene>
<name>M7SCX3_EUTLA</name>
<dbReference type="OMA" id="AANTHRP"/>
<feature type="signal peptide" evidence="1">
    <location>
        <begin position="1"/>
        <end position="18"/>
    </location>
</feature>
<evidence type="ECO:0000256" key="1">
    <source>
        <dbReference type="SAM" id="SignalP"/>
    </source>
</evidence>
<accession>M7SCX3</accession>
<keyword evidence="1" id="KW-0732">Signal</keyword>
<organism evidence="2 3">
    <name type="scientific">Eutypa lata (strain UCR-EL1)</name>
    <name type="common">Grapevine dieback disease fungus</name>
    <name type="synonym">Eutypa armeniacae</name>
    <dbReference type="NCBI Taxonomy" id="1287681"/>
    <lineage>
        <taxon>Eukaryota</taxon>
        <taxon>Fungi</taxon>
        <taxon>Dikarya</taxon>
        <taxon>Ascomycota</taxon>
        <taxon>Pezizomycotina</taxon>
        <taxon>Sordariomycetes</taxon>
        <taxon>Xylariomycetidae</taxon>
        <taxon>Xylariales</taxon>
        <taxon>Diatrypaceae</taxon>
        <taxon>Eutypa</taxon>
    </lineage>
</organism>
<evidence type="ECO:0000313" key="3">
    <source>
        <dbReference type="Proteomes" id="UP000012174"/>
    </source>
</evidence>
<feature type="chain" id="PRO_5004084526" evidence="1">
    <location>
        <begin position="19"/>
        <end position="129"/>
    </location>
</feature>
<dbReference type="OrthoDB" id="2141239at2759"/>
<proteinExistence type="predicted"/>
<dbReference type="KEGG" id="ela:UCREL1_8979"/>
<evidence type="ECO:0000313" key="2">
    <source>
        <dbReference type="EMBL" id="EMR64059.1"/>
    </source>
</evidence>
<dbReference type="eggNOG" id="ENOG502R6AN">
    <property type="taxonomic scope" value="Eukaryota"/>
</dbReference>
<dbReference type="HOGENOM" id="CLU_134555_0_0_1"/>